<evidence type="ECO:0000313" key="3">
    <source>
        <dbReference type="Proteomes" id="UP000447873"/>
    </source>
</evidence>
<evidence type="ECO:0000256" key="1">
    <source>
        <dbReference type="SAM" id="MobiDB-lite"/>
    </source>
</evidence>
<proteinExistence type="predicted"/>
<feature type="region of interest" description="Disordered" evidence="1">
    <location>
        <begin position="1"/>
        <end position="67"/>
    </location>
</feature>
<dbReference type="PANTHER" id="PTHR37287">
    <property type="entry name" value="INO EIGHTY SUBUNIT 1"/>
    <property type="match status" value="1"/>
</dbReference>
<gene>
    <name evidence="2" type="ORF">EG328_004710</name>
</gene>
<accession>A0A8H3ULA0</accession>
<dbReference type="AlphaFoldDB" id="A0A8H3ULA0"/>
<sequence>MSTPSDALPARDLLAPRVNEEQDTRNKLSHILADEPQASVEQPARLKQENPTTPGPPPQSAASLSSVGSVMLQPALQPRIKEDVEQTPTGNGPLMGDVTSGNTSGGENKPNYTATTTTTRRNANGSVSSVYSGNKIRHLKKEDGVPLWRKDIQYDFLKYVFEDERKVFHKVSDKTGGHTFADIYLDAMAKSSKCSKILKDKLLTERPAALNMAMVCLLVNVGRMNTTLNFFPEMRAQLRTYHSIPSLQAQQDPNAYKQLQDAPRLKSILKGATEDTEQPSSLEDIRSAPIPRTNPVNLIFVLAQFAPKISEMHFDVPRDFFDLVMKPGLSSKSRATAFLWLMWWYLESDFSTEDALKNPYGAGRRSRDGDAMEMPIKTPQFDILTDEEANNENLDTQEEIEFGEMKRKERVAILATDMAPVITGPKRSSKKAAYNQGVGVFSMQSDNDAGSPARDFNSPAPSQGLGRSFVQGQTQASGQGRDDQYDTDRTRSVSPSGSQTMALPPKLAGGMRINNMLNEDTPNPPPAAVAQTPASAPIPTSTPMPLPVPVPTLVPAPLPIVAAATPTPGPSKGPGRGNWGHRRKEKEAQAQQPTSAPVITSSGRISTRPQHHISEEPEFAGSSSISSRPHGFYIPLNGQLVEPKRHRPLTSHQLAVEKYRKERVEFSLDQGLRKQHAIAKRKRTKESSMMRTWSRCTNLPDGYDSEEERMAVMSGAESQNGGMSLQGREDVAADALLMMAGLKHSPWEQKDYGEEAAYLASGMRKVRRRTDRWENGGTVVKKVKRDEGAEDGEDEGEDMSCFRSDLVKYTSTQSALEKSSVETNHRLLHPTSVFQTVNLPTVDMSAAARFPAAPRDELTPEQQDVYDKISKIAEETFGDAFVYKRKDGAFEGPFTPLLETPDLVIPYFEVVKQIQKIEGLPPSCRET</sequence>
<dbReference type="InterPro" id="IPR038014">
    <property type="entry name" value="Ies1"/>
</dbReference>
<feature type="compositionally biased region" description="Low complexity" evidence="1">
    <location>
        <begin position="530"/>
        <end position="539"/>
    </location>
</feature>
<feature type="region of interest" description="Disordered" evidence="1">
    <location>
        <begin position="84"/>
        <end position="129"/>
    </location>
</feature>
<protein>
    <recommendedName>
        <fullName evidence="4">Ino eighty subunit 1</fullName>
    </recommendedName>
</protein>
<organism evidence="2 3">
    <name type="scientific">Venturia inaequalis</name>
    <name type="common">Apple scab fungus</name>
    <dbReference type="NCBI Taxonomy" id="5025"/>
    <lineage>
        <taxon>Eukaryota</taxon>
        <taxon>Fungi</taxon>
        <taxon>Dikarya</taxon>
        <taxon>Ascomycota</taxon>
        <taxon>Pezizomycotina</taxon>
        <taxon>Dothideomycetes</taxon>
        <taxon>Pleosporomycetidae</taxon>
        <taxon>Venturiales</taxon>
        <taxon>Venturiaceae</taxon>
        <taxon>Venturia</taxon>
    </lineage>
</organism>
<feature type="compositionally biased region" description="Basic and acidic residues" evidence="1">
    <location>
        <begin position="480"/>
        <end position="491"/>
    </location>
</feature>
<comment type="caution">
    <text evidence="2">The sequence shown here is derived from an EMBL/GenBank/DDBJ whole genome shotgun (WGS) entry which is preliminary data.</text>
</comment>
<reference evidence="2 3" key="1">
    <citation type="submission" date="2018-12" db="EMBL/GenBank/DDBJ databases">
        <title>Venturia inaequalis Genome Resource.</title>
        <authorList>
            <person name="Lichtner F.J."/>
        </authorList>
    </citation>
    <scope>NUCLEOTIDE SEQUENCE [LARGE SCALE GENOMIC DNA]</scope>
    <source>
        <strain evidence="2 3">120213</strain>
    </source>
</reference>
<dbReference type="Proteomes" id="UP000447873">
    <property type="component" value="Unassembled WGS sequence"/>
</dbReference>
<evidence type="ECO:0000313" key="2">
    <source>
        <dbReference type="EMBL" id="KAE9972902.1"/>
    </source>
</evidence>
<name>A0A8H3ULA0_VENIN</name>
<dbReference type="GO" id="GO:0031011">
    <property type="term" value="C:Ino80 complex"/>
    <property type="evidence" value="ECO:0007669"/>
    <property type="project" value="InterPro"/>
</dbReference>
<dbReference type="PANTHER" id="PTHR37287:SF1">
    <property type="entry name" value="INO EIGHTY SUBUNIT 1"/>
    <property type="match status" value="1"/>
</dbReference>
<feature type="compositionally biased region" description="Polar residues" evidence="1">
    <location>
        <begin position="99"/>
        <end position="112"/>
    </location>
</feature>
<dbReference type="EMBL" id="WNWS01000257">
    <property type="protein sequence ID" value="KAE9972902.1"/>
    <property type="molecule type" value="Genomic_DNA"/>
</dbReference>
<feature type="region of interest" description="Disordered" evidence="1">
    <location>
        <begin position="443"/>
        <end position="541"/>
    </location>
</feature>
<evidence type="ECO:0008006" key="4">
    <source>
        <dbReference type="Google" id="ProtNLM"/>
    </source>
</evidence>
<feature type="compositionally biased region" description="Polar residues" evidence="1">
    <location>
        <begin position="492"/>
        <end position="501"/>
    </location>
</feature>
<feature type="compositionally biased region" description="Polar residues" evidence="1">
    <location>
        <begin position="589"/>
        <end position="608"/>
    </location>
</feature>
<feature type="region of interest" description="Disordered" evidence="1">
    <location>
        <begin position="563"/>
        <end position="627"/>
    </location>
</feature>
<feature type="compositionally biased region" description="Low complexity" evidence="1">
    <location>
        <begin position="113"/>
        <end position="124"/>
    </location>
</feature>